<accession>A0A420UTH7</accession>
<dbReference type="OrthoDB" id="9778690at2"/>
<dbReference type="FunFam" id="1.10.1200.10:FF:000007">
    <property type="entry name" value="Probable polyketide synthase pks17"/>
    <property type="match status" value="1"/>
</dbReference>
<reference evidence="7 8" key="1">
    <citation type="journal article" date="2014" name="Genome Announc.">
        <title>Draft Genome Sequence of Streptomyces fradiae ATCC 19609, a Strain Highly Sensitive to Antibiotics.</title>
        <authorList>
            <person name="Bekker O.B."/>
            <person name="Klimina K.M."/>
            <person name="Vatlin A.A."/>
            <person name="Zakharevich N.V."/>
            <person name="Kasianov A.S."/>
            <person name="Danilenko V.N."/>
        </authorList>
    </citation>
    <scope>NUCLEOTIDE SEQUENCE [LARGE SCALE GENOMIC DNA]</scope>
    <source>
        <strain evidence="7 8">ATCC 19609</strain>
    </source>
</reference>
<gene>
    <name evidence="7" type="ORF">SFRA_032745</name>
</gene>
<dbReference type="CDD" id="cd08952">
    <property type="entry name" value="KR_1_SDR_x"/>
    <property type="match status" value="1"/>
</dbReference>
<dbReference type="SMART" id="SM00823">
    <property type="entry name" value="PKS_PP"/>
    <property type="match status" value="1"/>
</dbReference>
<dbReference type="SMART" id="SM00825">
    <property type="entry name" value="PKS_KS"/>
    <property type="match status" value="1"/>
</dbReference>
<dbReference type="GO" id="GO:0031177">
    <property type="term" value="F:phosphopantetheine binding"/>
    <property type="evidence" value="ECO:0007669"/>
    <property type="project" value="InterPro"/>
</dbReference>
<dbReference type="InterPro" id="IPR006162">
    <property type="entry name" value="Ppantetheine_attach_site"/>
</dbReference>
<dbReference type="Gene3D" id="3.40.47.10">
    <property type="match status" value="1"/>
</dbReference>
<dbReference type="SUPFAM" id="SSF47336">
    <property type="entry name" value="ACP-like"/>
    <property type="match status" value="1"/>
</dbReference>
<dbReference type="CDD" id="cd00833">
    <property type="entry name" value="PKS"/>
    <property type="match status" value="1"/>
</dbReference>
<dbReference type="InterPro" id="IPR036291">
    <property type="entry name" value="NAD(P)-bd_dom_sf"/>
</dbReference>
<dbReference type="InterPro" id="IPR014030">
    <property type="entry name" value="Ketoacyl_synth_N"/>
</dbReference>
<dbReference type="PANTHER" id="PTHR43775:SF51">
    <property type="entry name" value="INACTIVE PHENOLPHTHIOCEROL SYNTHESIS POLYKETIDE SYNTHASE TYPE I PKS1-RELATED"/>
    <property type="match status" value="1"/>
</dbReference>
<evidence type="ECO:0000259" key="5">
    <source>
        <dbReference type="PROSITE" id="PS50075"/>
    </source>
</evidence>
<dbReference type="RefSeq" id="WP_120714832.1">
    <property type="nucleotide sequence ID" value="NZ_JNAD02000033.1"/>
</dbReference>
<dbReference type="GO" id="GO:0004312">
    <property type="term" value="F:fatty acid synthase activity"/>
    <property type="evidence" value="ECO:0007669"/>
    <property type="project" value="TreeGrafter"/>
</dbReference>
<sequence length="754" mass="79379">LPTYPFNHHHYWLDTTPTTPATTTQSPTDAWRYRVTWKALTESSPVRPHSIGRCLLVAPPTTDGELLDGLTTVLSERGASVARLEVPIGARRAEVAELLKPSMESAGEENTTVVSLLGLVPSTDAVRTSIALLQAVSDIGVPAARVWALTRRAVAVVPGETPQDAGAQLWGFGRVAALELPDIWGGLIDLPETAELTRTPETSQPPQTPERLPQTPNRRALELAAAVLAGRDGEDQVAVRASGIYGRRVSRAAAAGAASWQPSGTVLITGGMGAIGRRLARRLAAEGAERLVLTSRRGPEAPGAAELAEELRGHGCEVVHAACDVAERDALAALVTAYPPNAVFHTAGILDDAVIDTLSPESFETVRGAKVCGAELLHQLTADIKGLDAFVLFSSVTGTWGNAGQGAYAAANAALDALAERRRAAGLPATSVAWGLWGGGGMAAGAGEESLSRRGLRAMDPDAAVDALLGAMGRNDVCVTVVDVDWERFAPATNAIRPGRLFDTVPEAREALTAAGTTSATPDGAPELARRLSMLNETERLRKLVELVRTEAAFVLRHPNTDAIGAERPFKSAGFDSLTSLELRNRLNAGTGLKLPATVIFDHPSPTALARLLLDRLTGAGAPAPAADEPPLPVAVADDDPVVIVGMACRFPGGAGTPEALWKLVTEERDVIGAAPTDRGWDLDSVYDPEPGVAGKTYVREGGFLHDAAEFDAEFFGISPREAVAMDPQQRLLLETSWEAIERAGIDPHSLHGS</sequence>
<keyword evidence="3" id="KW-0808">Transferase</keyword>
<dbReference type="SMART" id="SM01294">
    <property type="entry name" value="PKS_PP_betabranch"/>
    <property type="match status" value="1"/>
</dbReference>
<evidence type="ECO:0000256" key="3">
    <source>
        <dbReference type="ARBA" id="ARBA00022679"/>
    </source>
</evidence>
<dbReference type="SUPFAM" id="SSF51735">
    <property type="entry name" value="NAD(P)-binding Rossmann-fold domains"/>
    <property type="match status" value="2"/>
</dbReference>
<keyword evidence="4" id="KW-0511">Multifunctional enzyme</keyword>
<evidence type="ECO:0000313" key="8">
    <source>
        <dbReference type="Proteomes" id="UP000028058"/>
    </source>
</evidence>
<feature type="domain" description="Carrier" evidence="5">
    <location>
        <begin position="542"/>
        <end position="617"/>
    </location>
</feature>
<keyword evidence="1" id="KW-0596">Phosphopantetheine</keyword>
<dbReference type="Proteomes" id="UP000028058">
    <property type="component" value="Unassembled WGS sequence"/>
</dbReference>
<protein>
    <submittedName>
        <fullName evidence="7">SDR family NAD(P)-dependent oxidoreductase</fullName>
    </submittedName>
</protein>
<dbReference type="InterPro" id="IPR050091">
    <property type="entry name" value="PKS_NRPS_Biosynth_Enz"/>
</dbReference>
<dbReference type="Pfam" id="PF08659">
    <property type="entry name" value="KR"/>
    <property type="match status" value="1"/>
</dbReference>
<dbReference type="EMBL" id="JNAD02000033">
    <property type="protein sequence ID" value="RKM89810.1"/>
    <property type="molecule type" value="Genomic_DNA"/>
</dbReference>
<feature type="domain" description="Ketosynthase family 3 (KS3)" evidence="6">
    <location>
        <begin position="639"/>
        <end position="754"/>
    </location>
</feature>
<keyword evidence="2" id="KW-0597">Phosphoprotein</keyword>
<evidence type="ECO:0000256" key="2">
    <source>
        <dbReference type="ARBA" id="ARBA00022553"/>
    </source>
</evidence>
<dbReference type="InterPro" id="IPR009081">
    <property type="entry name" value="PP-bd_ACP"/>
</dbReference>
<dbReference type="InterPro" id="IPR020841">
    <property type="entry name" value="PKS_Beta-ketoAc_synthase_dom"/>
</dbReference>
<dbReference type="InterPro" id="IPR020806">
    <property type="entry name" value="PKS_PP-bd"/>
</dbReference>
<dbReference type="PANTHER" id="PTHR43775">
    <property type="entry name" value="FATTY ACID SYNTHASE"/>
    <property type="match status" value="1"/>
</dbReference>
<evidence type="ECO:0000259" key="6">
    <source>
        <dbReference type="PROSITE" id="PS52004"/>
    </source>
</evidence>
<proteinExistence type="predicted"/>
<dbReference type="Gene3D" id="3.40.50.720">
    <property type="entry name" value="NAD(P)-binding Rossmann-like Domain"/>
    <property type="match status" value="1"/>
</dbReference>
<name>A0A420UTH7_9ACTN</name>
<dbReference type="InterPro" id="IPR016039">
    <property type="entry name" value="Thiolase-like"/>
</dbReference>
<dbReference type="SUPFAM" id="SSF53901">
    <property type="entry name" value="Thiolase-like"/>
    <property type="match status" value="1"/>
</dbReference>
<evidence type="ECO:0000313" key="7">
    <source>
        <dbReference type="EMBL" id="RKM89810.1"/>
    </source>
</evidence>
<dbReference type="InterPro" id="IPR013968">
    <property type="entry name" value="PKS_KR"/>
</dbReference>
<dbReference type="PROSITE" id="PS52004">
    <property type="entry name" value="KS3_2"/>
    <property type="match status" value="1"/>
</dbReference>
<dbReference type="InterPro" id="IPR057326">
    <property type="entry name" value="KR_dom"/>
</dbReference>
<feature type="non-terminal residue" evidence="7">
    <location>
        <position position="754"/>
    </location>
</feature>
<dbReference type="Gene3D" id="1.10.1200.10">
    <property type="entry name" value="ACP-like"/>
    <property type="match status" value="1"/>
</dbReference>
<dbReference type="PROSITE" id="PS00012">
    <property type="entry name" value="PHOSPHOPANTETHEINE"/>
    <property type="match status" value="1"/>
</dbReference>
<dbReference type="Pfam" id="PF00550">
    <property type="entry name" value="PP-binding"/>
    <property type="match status" value="1"/>
</dbReference>
<dbReference type="GO" id="GO:0006633">
    <property type="term" value="P:fatty acid biosynthetic process"/>
    <property type="evidence" value="ECO:0007669"/>
    <property type="project" value="TreeGrafter"/>
</dbReference>
<dbReference type="Pfam" id="PF00109">
    <property type="entry name" value="ketoacyl-synt"/>
    <property type="match status" value="1"/>
</dbReference>
<comment type="caution">
    <text evidence="7">The sequence shown here is derived from an EMBL/GenBank/DDBJ whole genome shotgun (WGS) entry which is preliminary data.</text>
</comment>
<dbReference type="PROSITE" id="PS50075">
    <property type="entry name" value="CARRIER"/>
    <property type="match status" value="1"/>
</dbReference>
<dbReference type="InterPro" id="IPR036736">
    <property type="entry name" value="ACP-like_sf"/>
</dbReference>
<keyword evidence="8" id="KW-1185">Reference proteome</keyword>
<dbReference type="SMART" id="SM00822">
    <property type="entry name" value="PKS_KR"/>
    <property type="match status" value="1"/>
</dbReference>
<dbReference type="GO" id="GO:0017000">
    <property type="term" value="P:antibiotic biosynthetic process"/>
    <property type="evidence" value="ECO:0007669"/>
    <property type="project" value="UniProtKB-ARBA"/>
</dbReference>
<feature type="non-terminal residue" evidence="7">
    <location>
        <position position="1"/>
    </location>
</feature>
<evidence type="ECO:0000256" key="1">
    <source>
        <dbReference type="ARBA" id="ARBA00022450"/>
    </source>
</evidence>
<dbReference type="AlphaFoldDB" id="A0A420UTH7"/>
<organism evidence="7 8">
    <name type="scientific">Streptomyces xinghaiensis</name>
    <dbReference type="NCBI Taxonomy" id="1038928"/>
    <lineage>
        <taxon>Bacteria</taxon>
        <taxon>Bacillati</taxon>
        <taxon>Actinomycetota</taxon>
        <taxon>Actinomycetes</taxon>
        <taxon>Kitasatosporales</taxon>
        <taxon>Streptomycetaceae</taxon>
        <taxon>Streptomyces</taxon>
    </lineage>
</organism>
<evidence type="ECO:0000256" key="4">
    <source>
        <dbReference type="ARBA" id="ARBA00023268"/>
    </source>
</evidence>